<dbReference type="GO" id="GO:0016787">
    <property type="term" value="F:hydrolase activity"/>
    <property type="evidence" value="ECO:0007669"/>
    <property type="project" value="InterPro"/>
</dbReference>
<protein>
    <submittedName>
        <fullName evidence="2">DUF1080 domain-containing protein</fullName>
    </submittedName>
</protein>
<name>A0AB33IQL0_9BACT</name>
<sequence length="301" mass="33193">MKHILLATAITATLLAACGNKTNKCNCEHCTCTCEACAGEKDGSGKALEAGKDYKIADRAIVPIDKYVADKDGFITLFDGKTLTGWRGYGMDGVPKNWSVEDGTIHLKGSGNGEAQAEDGGDIIFAHKFKNFELQFEYKISKGGNSGVFYLAQEVTVNENGKDVYIPIWQSASEYQVLDNANHPDAQLGVDGNRQSASLYDMIPANPQNAKPYGQWNTAKIMVYQGTVVHGQNGKNVVEYHLWTPKWTEMLQNSKFKEGGEFPVAFPLLNNMGGDNHEGYIGLQDHGNDVWYRNVRIKELK</sequence>
<dbReference type="Gene3D" id="2.60.120.560">
    <property type="entry name" value="Exo-inulinase, domain 1"/>
    <property type="match status" value="1"/>
</dbReference>
<dbReference type="Pfam" id="PF06439">
    <property type="entry name" value="3keto-disac_hyd"/>
    <property type="match status" value="1"/>
</dbReference>
<organism evidence="2">
    <name type="scientific">Prevotella sp. GTC17253</name>
    <dbReference type="NCBI Taxonomy" id="3236793"/>
    <lineage>
        <taxon>Bacteria</taxon>
        <taxon>Pseudomonadati</taxon>
        <taxon>Bacteroidota</taxon>
        <taxon>Bacteroidia</taxon>
        <taxon>Bacteroidales</taxon>
        <taxon>Prevotellaceae</taxon>
        <taxon>Prevotella</taxon>
    </lineage>
</organism>
<gene>
    <name evidence="2" type="ORF">GTC17253_18860</name>
</gene>
<reference evidence="2" key="1">
    <citation type="submission" date="2024-07" db="EMBL/GenBank/DDBJ databases">
        <title>Complete genome sequence of Prevotella sp. YM-2024 GTC17253.</title>
        <authorList>
            <person name="Hayashi M."/>
            <person name="Muto Y."/>
            <person name="Tanaka K."/>
            <person name="Niwa H."/>
        </authorList>
    </citation>
    <scope>NUCLEOTIDE SEQUENCE</scope>
    <source>
        <strain evidence="2">GTC17253</strain>
    </source>
</reference>
<dbReference type="EMBL" id="AP035785">
    <property type="protein sequence ID" value="BFO71920.1"/>
    <property type="molecule type" value="Genomic_DNA"/>
</dbReference>
<dbReference type="InterPro" id="IPR010496">
    <property type="entry name" value="AL/BT2_dom"/>
</dbReference>
<feature type="domain" description="3-keto-alpha-glucoside-1,2-lyase/3-keto-2-hydroxy-glucal hydratase" evidence="1">
    <location>
        <begin position="73"/>
        <end position="298"/>
    </location>
</feature>
<dbReference type="AlphaFoldDB" id="A0AB33IQL0"/>
<accession>A0AB33IQL0</accession>
<evidence type="ECO:0000259" key="1">
    <source>
        <dbReference type="Pfam" id="PF06439"/>
    </source>
</evidence>
<evidence type="ECO:0000313" key="2">
    <source>
        <dbReference type="EMBL" id="BFO71920.1"/>
    </source>
</evidence>
<dbReference type="PROSITE" id="PS51257">
    <property type="entry name" value="PROKAR_LIPOPROTEIN"/>
    <property type="match status" value="1"/>
</dbReference>
<proteinExistence type="predicted"/>